<keyword evidence="13" id="KW-1015">Disulfide bond</keyword>
<evidence type="ECO:0000256" key="2">
    <source>
        <dbReference type="ARBA" id="ARBA00004613"/>
    </source>
</evidence>
<keyword evidence="7" id="KW-0808">Transferase</keyword>
<keyword evidence="6" id="KW-0328">Glycosyltransferase</keyword>
<dbReference type="PANTHER" id="PTHR46059:SF2">
    <property type="entry name" value="BETA-GALACTOSIDE ALPHA-2,6-SIALYLTRANSFERASE 1"/>
    <property type="match status" value="1"/>
</dbReference>
<evidence type="ECO:0000256" key="4">
    <source>
        <dbReference type="ARBA" id="ARBA00006003"/>
    </source>
</evidence>
<evidence type="ECO:0000256" key="3">
    <source>
        <dbReference type="ARBA" id="ARBA00004922"/>
    </source>
</evidence>
<evidence type="ECO:0000256" key="11">
    <source>
        <dbReference type="ARBA" id="ARBA00023034"/>
    </source>
</evidence>
<evidence type="ECO:0000256" key="8">
    <source>
        <dbReference type="ARBA" id="ARBA00022692"/>
    </source>
</evidence>
<evidence type="ECO:0000313" key="22">
    <source>
        <dbReference type="Proteomes" id="UP001046870"/>
    </source>
</evidence>
<gene>
    <name evidence="21" type="ORF">MATL_G00022940</name>
</gene>
<dbReference type="InterPro" id="IPR038578">
    <property type="entry name" value="GT29-like_sf"/>
</dbReference>
<comment type="catalytic activity">
    <reaction evidence="15">
        <text>a beta-D-galactoside + CMP-N-acetyl-beta-neuraminate = an N-acetyl-alpha-neuraminyl-(2-&gt;6)-beta-D-galactosyl derivative + CMP + H(+)</text>
        <dbReference type="Rhea" id="RHEA:52104"/>
        <dbReference type="ChEBI" id="CHEBI:15378"/>
        <dbReference type="ChEBI" id="CHEBI:28034"/>
        <dbReference type="ChEBI" id="CHEBI:57812"/>
        <dbReference type="ChEBI" id="CHEBI:60377"/>
        <dbReference type="ChEBI" id="CHEBI:136398"/>
        <dbReference type="EC" id="2.4.3.1"/>
    </reaction>
</comment>
<evidence type="ECO:0000256" key="20">
    <source>
        <dbReference type="ARBA" id="ARBA00080062"/>
    </source>
</evidence>
<keyword evidence="22" id="KW-1185">Reference proteome</keyword>
<keyword evidence="10" id="KW-1133">Transmembrane helix</keyword>
<evidence type="ECO:0000256" key="9">
    <source>
        <dbReference type="ARBA" id="ARBA00022968"/>
    </source>
</evidence>
<dbReference type="GO" id="GO:0032580">
    <property type="term" value="C:Golgi cisterna membrane"/>
    <property type="evidence" value="ECO:0007669"/>
    <property type="project" value="UniProtKB-SubCell"/>
</dbReference>
<organism evidence="21 22">
    <name type="scientific">Megalops atlanticus</name>
    <name type="common">Tarpon</name>
    <name type="synonym">Clupea gigantea</name>
    <dbReference type="NCBI Taxonomy" id="7932"/>
    <lineage>
        <taxon>Eukaryota</taxon>
        <taxon>Metazoa</taxon>
        <taxon>Chordata</taxon>
        <taxon>Craniata</taxon>
        <taxon>Vertebrata</taxon>
        <taxon>Euteleostomi</taxon>
        <taxon>Actinopterygii</taxon>
        <taxon>Neopterygii</taxon>
        <taxon>Teleostei</taxon>
        <taxon>Elopiformes</taxon>
        <taxon>Megalopidae</taxon>
        <taxon>Megalops</taxon>
    </lineage>
</organism>
<dbReference type="AlphaFoldDB" id="A0A9D3QCM9"/>
<keyword evidence="14" id="KW-0325">Glycoprotein</keyword>
<evidence type="ECO:0000256" key="7">
    <source>
        <dbReference type="ARBA" id="ARBA00022679"/>
    </source>
</evidence>
<evidence type="ECO:0000313" key="21">
    <source>
        <dbReference type="EMBL" id="KAG7487393.1"/>
    </source>
</evidence>
<dbReference type="Proteomes" id="UP001046870">
    <property type="component" value="Chromosome 2"/>
</dbReference>
<evidence type="ECO:0000256" key="1">
    <source>
        <dbReference type="ARBA" id="ARBA00004447"/>
    </source>
</evidence>
<name>A0A9D3QCM9_MEGAT</name>
<reference evidence="21" key="1">
    <citation type="submission" date="2021-01" db="EMBL/GenBank/DDBJ databases">
        <authorList>
            <person name="Zahm M."/>
            <person name="Roques C."/>
            <person name="Cabau C."/>
            <person name="Klopp C."/>
            <person name="Donnadieu C."/>
            <person name="Jouanno E."/>
            <person name="Lampietro C."/>
            <person name="Louis A."/>
            <person name="Herpin A."/>
            <person name="Echchiki A."/>
            <person name="Berthelot C."/>
            <person name="Parey E."/>
            <person name="Roest-Crollius H."/>
            <person name="Braasch I."/>
            <person name="Postlethwait J."/>
            <person name="Bobe J."/>
            <person name="Montfort J."/>
            <person name="Bouchez O."/>
            <person name="Begum T."/>
            <person name="Mejri S."/>
            <person name="Adams A."/>
            <person name="Chen W.-J."/>
            <person name="Guiguen Y."/>
        </authorList>
    </citation>
    <scope>NUCLEOTIDE SEQUENCE</scope>
    <source>
        <strain evidence="21">YG-15Mar2019-1</strain>
        <tissue evidence="21">Brain</tissue>
    </source>
</reference>
<evidence type="ECO:0000256" key="12">
    <source>
        <dbReference type="ARBA" id="ARBA00023136"/>
    </source>
</evidence>
<comment type="similarity">
    <text evidence="4">Belongs to the glycosyltransferase 29 family.</text>
</comment>
<dbReference type="EC" id="2.4.3.1" evidence="16"/>
<evidence type="ECO:0000256" key="15">
    <source>
        <dbReference type="ARBA" id="ARBA00034249"/>
    </source>
</evidence>
<accession>A0A9D3QCM9</accession>
<evidence type="ECO:0000256" key="19">
    <source>
        <dbReference type="ARBA" id="ARBA00076676"/>
    </source>
</evidence>
<dbReference type="GO" id="GO:0097503">
    <property type="term" value="P:sialylation"/>
    <property type="evidence" value="ECO:0007669"/>
    <property type="project" value="TreeGrafter"/>
</dbReference>
<evidence type="ECO:0000256" key="17">
    <source>
        <dbReference type="ARBA" id="ARBA00069321"/>
    </source>
</evidence>
<evidence type="ECO:0000256" key="14">
    <source>
        <dbReference type="ARBA" id="ARBA00023180"/>
    </source>
</evidence>
<dbReference type="GO" id="GO:0003835">
    <property type="term" value="F:beta-galactoside alpha-2,6-sialyltransferase activity"/>
    <property type="evidence" value="ECO:0007669"/>
    <property type="project" value="UniProtKB-EC"/>
</dbReference>
<proteinExistence type="inferred from homology"/>
<dbReference type="Pfam" id="PF00777">
    <property type="entry name" value="Glyco_transf_29"/>
    <property type="match status" value="1"/>
</dbReference>
<evidence type="ECO:0000256" key="18">
    <source>
        <dbReference type="ARBA" id="ARBA00076526"/>
    </source>
</evidence>
<comment type="caution">
    <text evidence="21">The sequence shown here is derived from an EMBL/GenBank/DDBJ whole genome shotgun (WGS) entry which is preliminary data.</text>
</comment>
<evidence type="ECO:0000256" key="13">
    <source>
        <dbReference type="ARBA" id="ARBA00023157"/>
    </source>
</evidence>
<evidence type="ECO:0000256" key="10">
    <source>
        <dbReference type="ARBA" id="ARBA00022989"/>
    </source>
</evidence>
<keyword evidence="11" id="KW-0333">Golgi apparatus</keyword>
<sequence length="382" mass="43684">MEFRKKLHLAFSIATAMCLFLCAYHSAILTPSPPWMWRGCSGATEVPEEESFGAAPPAPRAANGRQRWSVWNEFSTSISKEVLQSLKVQWATNRFRVPRNLTRRNATLGREELLCELKTRVPLGTIRAGDGPFLGSKWKKVLPAETLAEKLGPFKTCAVVMSSGSIRNSTLGVEIDSHDAILRLNTAPTDGYSVDVGNRTTIRIINTQVMMSAAFLTDPLYSTGALIVRHPVPYSRDPYALYKKRNYDFLQRYREYRRLRPQQPFYILSASFQWNLWDVIQENSPMDIQPNPPSSGMLGVAVMMNICEQVSVYEFLPSHRKTRLCHYFQNVYNWQCTAGHYHPVTFEKNLVKRLNRGSEFDIYARGKVMLRGFSQQWCPKKL</sequence>
<dbReference type="PANTHER" id="PTHR46059">
    <property type="entry name" value="BETA-GALACTOSIDE ALPHA-2,6-SIALYLTRANSFERASE"/>
    <property type="match status" value="1"/>
</dbReference>
<dbReference type="OrthoDB" id="10264956at2759"/>
<dbReference type="FunFam" id="3.90.1480.20:FF:000012">
    <property type="entry name" value="ST6 beta-galactoside alpha-2,6-sialyltransferase 1"/>
    <property type="match status" value="1"/>
</dbReference>
<dbReference type="InterPro" id="IPR001675">
    <property type="entry name" value="Glyco_trans_29"/>
</dbReference>
<comment type="pathway">
    <text evidence="3">Protein modification; protein glycosylation.</text>
</comment>
<evidence type="ECO:0000256" key="5">
    <source>
        <dbReference type="ARBA" id="ARBA00022525"/>
    </source>
</evidence>
<comment type="subcellular location">
    <subcellularLocation>
        <location evidence="1">Golgi apparatus</location>
        <location evidence="1">Golgi stack membrane</location>
        <topology evidence="1">Single-pass type II membrane protein</topology>
    </subcellularLocation>
    <subcellularLocation>
        <location evidence="2">Secreted</location>
    </subcellularLocation>
</comment>
<dbReference type="GO" id="GO:0005576">
    <property type="term" value="C:extracellular region"/>
    <property type="evidence" value="ECO:0007669"/>
    <property type="project" value="UniProtKB-SubCell"/>
</dbReference>
<dbReference type="GO" id="GO:0018279">
    <property type="term" value="P:protein N-linked glycosylation via asparagine"/>
    <property type="evidence" value="ECO:0007669"/>
    <property type="project" value="TreeGrafter"/>
</dbReference>
<evidence type="ECO:0000256" key="16">
    <source>
        <dbReference type="ARBA" id="ARBA00034329"/>
    </source>
</evidence>
<keyword evidence="5" id="KW-0964">Secreted</keyword>
<dbReference type="Gene3D" id="3.90.1480.20">
    <property type="entry name" value="Glycosyl transferase family 29"/>
    <property type="match status" value="1"/>
</dbReference>
<dbReference type="EMBL" id="JAFDVH010000002">
    <property type="protein sequence ID" value="KAG7487393.1"/>
    <property type="molecule type" value="Genomic_DNA"/>
</dbReference>
<keyword evidence="8" id="KW-0812">Transmembrane</keyword>
<keyword evidence="9" id="KW-0735">Signal-anchor</keyword>
<evidence type="ECO:0000256" key="6">
    <source>
        <dbReference type="ARBA" id="ARBA00022676"/>
    </source>
</evidence>
<keyword evidence="12" id="KW-0472">Membrane</keyword>
<protein>
    <recommendedName>
        <fullName evidence="17">Beta-galactoside alpha-2,6-sialyltransferase 1</fullName>
        <ecNumber evidence="16">2.4.3.1</ecNumber>
    </recommendedName>
    <alternativeName>
        <fullName evidence="20">CMP-N-acetylneuraminate-beta-galactosamide-alpha-2,6-sialyltransferase 1</fullName>
    </alternativeName>
    <alternativeName>
        <fullName evidence="19">ST6Gal I</fullName>
    </alternativeName>
    <alternativeName>
        <fullName evidence="18">Sialyltransferase 1</fullName>
    </alternativeName>
</protein>